<feature type="region of interest" description="Disordered" evidence="1">
    <location>
        <begin position="1"/>
        <end position="146"/>
    </location>
</feature>
<dbReference type="OrthoDB" id="10685233at2759"/>
<evidence type="ECO:0000313" key="2">
    <source>
        <dbReference type="EMBL" id="KAG8631417.1"/>
    </source>
</evidence>
<protein>
    <submittedName>
        <fullName evidence="2">Uncharacterized protein</fullName>
    </submittedName>
</protein>
<dbReference type="EMBL" id="JAESVG020000001">
    <property type="protein sequence ID" value="KAG8631417.1"/>
    <property type="molecule type" value="Genomic_DNA"/>
</dbReference>
<feature type="compositionally biased region" description="Basic and acidic residues" evidence="1">
    <location>
        <begin position="463"/>
        <end position="475"/>
    </location>
</feature>
<feature type="compositionally biased region" description="Polar residues" evidence="1">
    <location>
        <begin position="85"/>
        <end position="100"/>
    </location>
</feature>
<dbReference type="Proteomes" id="UP000809789">
    <property type="component" value="Unassembled WGS sequence"/>
</dbReference>
<gene>
    <name evidence="2" type="ORF">KVT40_000557</name>
</gene>
<comment type="caution">
    <text evidence="2">The sequence shown here is derived from an EMBL/GenBank/DDBJ whole genome shotgun (WGS) entry which is preliminary data.</text>
</comment>
<organism evidence="2 3">
    <name type="scientific">Elsinoe batatas</name>
    <dbReference type="NCBI Taxonomy" id="2601811"/>
    <lineage>
        <taxon>Eukaryota</taxon>
        <taxon>Fungi</taxon>
        <taxon>Dikarya</taxon>
        <taxon>Ascomycota</taxon>
        <taxon>Pezizomycotina</taxon>
        <taxon>Dothideomycetes</taxon>
        <taxon>Dothideomycetidae</taxon>
        <taxon>Myriangiales</taxon>
        <taxon>Elsinoaceae</taxon>
        <taxon>Elsinoe</taxon>
    </lineage>
</organism>
<feature type="compositionally biased region" description="Basic and acidic residues" evidence="1">
    <location>
        <begin position="383"/>
        <end position="393"/>
    </location>
</feature>
<reference evidence="2" key="1">
    <citation type="submission" date="2021-07" db="EMBL/GenBank/DDBJ databases">
        <title>Elsinoe batatas strain:CRI-CJ2 Genome sequencing and assembly.</title>
        <authorList>
            <person name="Huang L."/>
        </authorList>
    </citation>
    <scope>NUCLEOTIDE SEQUENCE</scope>
    <source>
        <strain evidence="2">CRI-CJ2</strain>
    </source>
</reference>
<evidence type="ECO:0000256" key="1">
    <source>
        <dbReference type="SAM" id="MobiDB-lite"/>
    </source>
</evidence>
<evidence type="ECO:0000313" key="3">
    <source>
        <dbReference type="Proteomes" id="UP000809789"/>
    </source>
</evidence>
<feature type="compositionally biased region" description="Polar residues" evidence="1">
    <location>
        <begin position="8"/>
        <end position="20"/>
    </location>
</feature>
<feature type="compositionally biased region" description="Basic and acidic residues" evidence="1">
    <location>
        <begin position="425"/>
        <end position="434"/>
    </location>
</feature>
<accession>A0A8K0L8Z8</accession>
<name>A0A8K0L8Z8_9PEZI</name>
<dbReference type="AlphaFoldDB" id="A0A8K0L8Z8"/>
<keyword evidence="3" id="KW-1185">Reference proteome</keyword>
<feature type="region of interest" description="Disordered" evidence="1">
    <location>
        <begin position="361"/>
        <end position="481"/>
    </location>
</feature>
<sequence>MSPKRSTRSGSRAPSTQPLASRSDRPTSPEVSDATASIFEHSKKPKKAAPAKMHTGQEDDDDQDNGPRLGARGEPEQPTAAGAGTKSSKSDPTTQSISSSAPEAAARRKVDAAAPARHTRAKTAAIPPTPDFSQLEPSDALAYAHKHEDDLAAHAAELDRFLTDRTEKLYRPEGNNGQRKTLESVRQDVLQLSDTAKKVLDDNKMYKRALLAISQEPRRTTENSPQSHKLEDRSEGWAFYAKLKLKYEGLHHKDRPSGNTILDDLQRFLVVWERQWYKIDMKDAPNESEEDNDLAAELLGPVGRGNLKPDELAGRIAVQLKKCQERIVRETALMEYMITTLSRTNASDLAGKEAAARAREGAAAEGDELAGNDAGVAARGKGKRQERETDRGLRNGSGKMVRTEEQDDVVVVKDEADFDGYAGGRARDGEETKDRRSRKAKSSKFAGMPEVIPSPSGSSKRRRAEEDRSEEDAPARKRTKQ</sequence>
<proteinExistence type="predicted"/>